<comment type="similarity">
    <text evidence="2">Belongs to the TMEM8 family.</text>
</comment>
<dbReference type="Pfam" id="PF12036">
    <property type="entry name" value="DUF3522"/>
    <property type="match status" value="1"/>
</dbReference>
<evidence type="ECO:0000313" key="10">
    <source>
        <dbReference type="EMBL" id="GIY37330.1"/>
    </source>
</evidence>
<gene>
    <name evidence="10" type="primary">Pgap6</name>
    <name evidence="10" type="ORF">CEXT_185481</name>
</gene>
<proteinExistence type="inferred from homology"/>
<dbReference type="PROSITE" id="PS01186">
    <property type="entry name" value="EGF_2"/>
    <property type="match status" value="1"/>
</dbReference>
<dbReference type="PANTHER" id="PTHR14319:SF3">
    <property type="entry name" value="TRANSMEMBRANE PROTEIN-LIKE PROTEIN"/>
    <property type="match status" value="1"/>
</dbReference>
<dbReference type="InterPro" id="IPR021910">
    <property type="entry name" value="NGX6/PGAP6/MYMK"/>
</dbReference>
<dbReference type="GO" id="GO:0005886">
    <property type="term" value="C:plasma membrane"/>
    <property type="evidence" value="ECO:0007669"/>
    <property type="project" value="UniProtKB-SubCell"/>
</dbReference>
<feature type="disulfide bond" evidence="7">
    <location>
        <begin position="83"/>
        <end position="92"/>
    </location>
</feature>
<evidence type="ECO:0000256" key="5">
    <source>
        <dbReference type="ARBA" id="ARBA00022989"/>
    </source>
</evidence>
<dbReference type="EMBL" id="BPLR01010159">
    <property type="protein sequence ID" value="GIY37330.1"/>
    <property type="molecule type" value="Genomic_DNA"/>
</dbReference>
<evidence type="ECO:0000256" key="6">
    <source>
        <dbReference type="ARBA" id="ARBA00023136"/>
    </source>
</evidence>
<keyword evidence="6 8" id="KW-0472">Membrane</keyword>
<dbReference type="PROSITE" id="PS00022">
    <property type="entry name" value="EGF_1"/>
    <property type="match status" value="1"/>
</dbReference>
<evidence type="ECO:0000256" key="7">
    <source>
        <dbReference type="PROSITE-ProRule" id="PRU00076"/>
    </source>
</evidence>
<evidence type="ECO:0000256" key="4">
    <source>
        <dbReference type="ARBA" id="ARBA00022692"/>
    </source>
</evidence>
<dbReference type="PANTHER" id="PTHR14319">
    <property type="entry name" value="FIVE-SPAN TRANSMEMBRANE PROTEIN M83"/>
    <property type="match status" value="1"/>
</dbReference>
<accession>A0AAV4SU69</accession>
<keyword evidence="3" id="KW-1003">Cell membrane</keyword>
<comment type="subcellular location">
    <subcellularLocation>
        <location evidence="1">Cell membrane</location>
        <topology evidence="1">Multi-pass membrane protein</topology>
    </subcellularLocation>
</comment>
<dbReference type="PROSITE" id="PS50026">
    <property type="entry name" value="EGF_3"/>
    <property type="match status" value="1"/>
</dbReference>
<feature type="domain" description="EGF-like" evidence="9">
    <location>
        <begin position="53"/>
        <end position="93"/>
    </location>
</feature>
<dbReference type="SUPFAM" id="SSF57196">
    <property type="entry name" value="EGF/Laminin"/>
    <property type="match status" value="1"/>
</dbReference>
<sequence>MGESPSYIICSISRSWYLVFSLEARCYDSNLTNTSLHLIPCELPKTPIFLRIRSTPCVSGHCGKYGTCFQYVSGGLIFSTCNCIAGWKGWGCTDGSTARPESELMLDVLLLTLSNLLFLPAVILSAYRKYFTEAFVYFATMTSSAVRYFS</sequence>
<keyword evidence="11" id="KW-1185">Reference proteome</keyword>
<evidence type="ECO:0000256" key="3">
    <source>
        <dbReference type="ARBA" id="ARBA00022475"/>
    </source>
</evidence>
<dbReference type="Proteomes" id="UP001054945">
    <property type="component" value="Unassembled WGS sequence"/>
</dbReference>
<name>A0AAV4SU69_CAEEX</name>
<keyword evidence="7" id="KW-1015">Disulfide bond</keyword>
<evidence type="ECO:0000256" key="1">
    <source>
        <dbReference type="ARBA" id="ARBA00004651"/>
    </source>
</evidence>
<dbReference type="AlphaFoldDB" id="A0AAV4SU69"/>
<dbReference type="InterPro" id="IPR000742">
    <property type="entry name" value="EGF"/>
</dbReference>
<reference evidence="10 11" key="1">
    <citation type="submission" date="2021-06" db="EMBL/GenBank/DDBJ databases">
        <title>Caerostris extrusa draft genome.</title>
        <authorList>
            <person name="Kono N."/>
            <person name="Arakawa K."/>
        </authorList>
    </citation>
    <scope>NUCLEOTIDE SEQUENCE [LARGE SCALE GENOMIC DNA]</scope>
</reference>
<evidence type="ECO:0000259" key="9">
    <source>
        <dbReference type="PROSITE" id="PS50026"/>
    </source>
</evidence>
<keyword evidence="4 8" id="KW-0812">Transmembrane</keyword>
<evidence type="ECO:0000313" key="11">
    <source>
        <dbReference type="Proteomes" id="UP001054945"/>
    </source>
</evidence>
<organism evidence="10 11">
    <name type="scientific">Caerostris extrusa</name>
    <name type="common">Bark spider</name>
    <name type="synonym">Caerostris bankana</name>
    <dbReference type="NCBI Taxonomy" id="172846"/>
    <lineage>
        <taxon>Eukaryota</taxon>
        <taxon>Metazoa</taxon>
        <taxon>Ecdysozoa</taxon>
        <taxon>Arthropoda</taxon>
        <taxon>Chelicerata</taxon>
        <taxon>Arachnida</taxon>
        <taxon>Araneae</taxon>
        <taxon>Araneomorphae</taxon>
        <taxon>Entelegynae</taxon>
        <taxon>Araneoidea</taxon>
        <taxon>Araneidae</taxon>
        <taxon>Caerostris</taxon>
    </lineage>
</organism>
<keyword evidence="7" id="KW-0245">EGF-like domain</keyword>
<feature type="transmembrane region" description="Helical" evidence="8">
    <location>
        <begin position="104"/>
        <end position="124"/>
    </location>
</feature>
<keyword evidence="5 8" id="KW-1133">Transmembrane helix</keyword>
<evidence type="ECO:0000256" key="8">
    <source>
        <dbReference type="SAM" id="Phobius"/>
    </source>
</evidence>
<protein>
    <submittedName>
        <fullName evidence="10">Post-GPI attachment to proteins factor 6</fullName>
    </submittedName>
</protein>
<evidence type="ECO:0000256" key="2">
    <source>
        <dbReference type="ARBA" id="ARBA00005542"/>
    </source>
</evidence>
<comment type="caution">
    <text evidence="10">The sequence shown here is derived from an EMBL/GenBank/DDBJ whole genome shotgun (WGS) entry which is preliminary data.</text>
</comment>
<comment type="caution">
    <text evidence="7">Lacks conserved residue(s) required for the propagation of feature annotation.</text>
</comment>